<name>A0A952KE56_9PROT</name>
<accession>A0A952KE56</accession>
<evidence type="ECO:0000256" key="1">
    <source>
        <dbReference type="SAM" id="MobiDB-lite"/>
    </source>
</evidence>
<gene>
    <name evidence="3" type="ORF">JF625_12740</name>
</gene>
<protein>
    <submittedName>
        <fullName evidence="3">Uncharacterized protein</fullName>
    </submittedName>
</protein>
<reference evidence="3" key="1">
    <citation type="submission" date="2020-06" db="EMBL/GenBank/DDBJ databases">
        <title>Stable isotope informed genome-resolved metagenomics uncovers potential trophic interactions in rhizosphere soil.</title>
        <authorList>
            <person name="Starr E.P."/>
            <person name="Shi S."/>
            <person name="Blazewicz S.J."/>
            <person name="Koch B.J."/>
            <person name="Probst A.J."/>
            <person name="Hungate B.A."/>
            <person name="Pett-Ridge J."/>
            <person name="Firestone M.K."/>
            <person name="Banfield J.F."/>
        </authorList>
    </citation>
    <scope>NUCLEOTIDE SEQUENCE</scope>
    <source>
        <strain evidence="3">YM_69_17</strain>
    </source>
</reference>
<sequence length="108" mass="11755">MTIFVLGGRRRIALAGAAAALLLTAVTAAQAALPPYWQRVHEIQAILDDGDVGRALREAPIDRIERTAEDRYQVQAGPCALEIRIIGESRSDPGPRKFHLQLGDPACR</sequence>
<evidence type="ECO:0000256" key="2">
    <source>
        <dbReference type="SAM" id="SignalP"/>
    </source>
</evidence>
<evidence type="ECO:0000313" key="3">
    <source>
        <dbReference type="EMBL" id="MBW8726007.1"/>
    </source>
</evidence>
<evidence type="ECO:0000313" key="4">
    <source>
        <dbReference type="Proteomes" id="UP000700706"/>
    </source>
</evidence>
<feature type="signal peptide" evidence="2">
    <location>
        <begin position="1"/>
        <end position="31"/>
    </location>
</feature>
<keyword evidence="2" id="KW-0732">Signal</keyword>
<feature type="chain" id="PRO_5038120130" evidence="2">
    <location>
        <begin position="32"/>
        <end position="108"/>
    </location>
</feature>
<proteinExistence type="predicted"/>
<comment type="caution">
    <text evidence="3">The sequence shown here is derived from an EMBL/GenBank/DDBJ whole genome shotgun (WGS) entry which is preliminary data.</text>
</comment>
<dbReference type="EMBL" id="JAEKLZ010000193">
    <property type="protein sequence ID" value="MBW8726007.1"/>
    <property type="molecule type" value="Genomic_DNA"/>
</dbReference>
<organism evidence="3 4">
    <name type="scientific">Inquilinus limosus</name>
    <dbReference type="NCBI Taxonomy" id="171674"/>
    <lineage>
        <taxon>Bacteria</taxon>
        <taxon>Pseudomonadati</taxon>
        <taxon>Pseudomonadota</taxon>
        <taxon>Alphaproteobacteria</taxon>
        <taxon>Rhodospirillales</taxon>
        <taxon>Rhodospirillaceae</taxon>
        <taxon>Inquilinus</taxon>
    </lineage>
</organism>
<dbReference type="AlphaFoldDB" id="A0A952KE56"/>
<dbReference type="Proteomes" id="UP000700706">
    <property type="component" value="Unassembled WGS sequence"/>
</dbReference>
<feature type="region of interest" description="Disordered" evidence="1">
    <location>
        <begin position="89"/>
        <end position="108"/>
    </location>
</feature>